<accession>A0AAP5TBB9</accession>
<dbReference type="EMBL" id="LXND01000051">
    <property type="protein sequence ID" value="OAD63993.1"/>
    <property type="molecule type" value="Genomic_DNA"/>
</dbReference>
<keyword evidence="4" id="KW-1185">Reference proteome</keyword>
<dbReference type="RefSeq" id="WP_068806770.1">
    <property type="nucleotide sequence ID" value="NZ_CP158977.1"/>
</dbReference>
<evidence type="ECO:0000313" key="5">
    <source>
        <dbReference type="Proteomes" id="UP001275867"/>
    </source>
</evidence>
<gene>
    <name evidence="3" type="ORF">A7K95_07365</name>
    <name evidence="2" type="ORF">GA842_03030</name>
</gene>
<protein>
    <recommendedName>
        <fullName evidence="1">DUF7671 domain-containing protein</fullName>
    </recommendedName>
</protein>
<dbReference type="Proteomes" id="UP000077280">
    <property type="component" value="Unassembled WGS sequence"/>
</dbReference>
<sequence>MKDKYEVYRYTGIPVVKNRSGNYEFKTDESGQVKPHDWRTGKHTKGKFKRNGQVFLTENNLFVAVIEVEKMPFNRRHTVTPLQRFTSEFINEQLLKTGRKAVRNLQND</sequence>
<dbReference type="InterPro" id="IPR056088">
    <property type="entry name" value="DUF7671"/>
</dbReference>
<reference evidence="2" key="2">
    <citation type="submission" date="2019-10" db="EMBL/GenBank/DDBJ databases">
        <title>Malate fermentation in French cider.</title>
        <authorList>
            <person name="Cousin F.J."/>
            <person name="Medina Fernandez S."/>
            <person name="Misery B."/>
            <person name="Laplace J.-M."/>
            <person name="Cretenet M."/>
        </authorList>
    </citation>
    <scope>NUCLEOTIDE SEQUENCE</scope>
    <source>
        <strain evidence="2">UCMA15901</strain>
    </source>
</reference>
<evidence type="ECO:0000313" key="3">
    <source>
        <dbReference type="EMBL" id="OAD63993.1"/>
    </source>
</evidence>
<reference evidence="3 4" key="1">
    <citation type="submission" date="2016-05" db="EMBL/GenBank/DDBJ databases">
        <title>Draft genome sequence of Pediococcus parvulus 2.6, a probiotic beta-glucan producer strain.</title>
        <authorList>
            <person name="Mohedano M.L."/>
            <person name="Perez-Ramos A."/>
            <person name="Duenas M.T."/>
            <person name="Lamontanara A."/>
            <person name="Orru L."/>
            <person name="Spano G."/>
            <person name="Capozzi V."/>
            <person name="Lopez P."/>
        </authorList>
    </citation>
    <scope>NUCLEOTIDE SEQUENCE [LARGE SCALE GENOMIC DNA]</scope>
    <source>
        <strain evidence="3 4">2.6</strain>
    </source>
</reference>
<evidence type="ECO:0000313" key="2">
    <source>
        <dbReference type="EMBL" id="MDV7693871.1"/>
    </source>
</evidence>
<dbReference type="Proteomes" id="UP001275867">
    <property type="component" value="Unassembled WGS sequence"/>
</dbReference>
<feature type="domain" description="DUF7671" evidence="1">
    <location>
        <begin position="2"/>
        <end position="97"/>
    </location>
</feature>
<organism evidence="2 5">
    <name type="scientific">Pediococcus parvulus</name>
    <dbReference type="NCBI Taxonomy" id="54062"/>
    <lineage>
        <taxon>Bacteria</taxon>
        <taxon>Bacillati</taxon>
        <taxon>Bacillota</taxon>
        <taxon>Bacilli</taxon>
        <taxon>Lactobacillales</taxon>
        <taxon>Lactobacillaceae</taxon>
        <taxon>Pediococcus</taxon>
    </lineage>
</organism>
<dbReference type="Pfam" id="PF24710">
    <property type="entry name" value="DUF7671"/>
    <property type="match status" value="1"/>
</dbReference>
<dbReference type="AlphaFoldDB" id="A0AAP5TBB9"/>
<evidence type="ECO:0000259" key="1">
    <source>
        <dbReference type="Pfam" id="PF24710"/>
    </source>
</evidence>
<comment type="caution">
    <text evidence="2">The sequence shown here is derived from an EMBL/GenBank/DDBJ whole genome shotgun (WGS) entry which is preliminary data.</text>
</comment>
<name>A0AAP5TBB9_9LACO</name>
<proteinExistence type="predicted"/>
<evidence type="ECO:0000313" key="4">
    <source>
        <dbReference type="Proteomes" id="UP000077280"/>
    </source>
</evidence>
<dbReference type="EMBL" id="WERX01000007">
    <property type="protein sequence ID" value="MDV7693871.1"/>
    <property type="molecule type" value="Genomic_DNA"/>
</dbReference>